<gene>
    <name evidence="2" type="ORF">LARSCL_LOCUS15501</name>
</gene>
<keyword evidence="1" id="KW-1133">Transmembrane helix</keyword>
<proteinExistence type="predicted"/>
<keyword evidence="1" id="KW-0472">Membrane</keyword>
<dbReference type="PANTHER" id="PTHR13568:SF9">
    <property type="entry name" value="TRANSMEMBRANE PROTEIN 203"/>
    <property type="match status" value="1"/>
</dbReference>
<reference evidence="2 3" key="1">
    <citation type="submission" date="2024-04" db="EMBL/GenBank/DDBJ databases">
        <authorList>
            <person name="Rising A."/>
            <person name="Reimegard J."/>
            <person name="Sonavane S."/>
            <person name="Akerstrom W."/>
            <person name="Nylinder S."/>
            <person name="Hedman E."/>
            <person name="Kallberg Y."/>
        </authorList>
    </citation>
    <scope>NUCLEOTIDE SEQUENCE [LARGE SCALE GENOMIC DNA]</scope>
</reference>
<feature type="transmembrane region" description="Helical" evidence="1">
    <location>
        <begin position="111"/>
        <end position="131"/>
    </location>
</feature>
<accession>A0AAV2AXP5</accession>
<feature type="transmembrane region" description="Helical" evidence="1">
    <location>
        <begin position="80"/>
        <end position="99"/>
    </location>
</feature>
<protein>
    <recommendedName>
        <fullName evidence="4">Transmembrane protein 203</fullName>
    </recommendedName>
</protein>
<evidence type="ECO:0000313" key="2">
    <source>
        <dbReference type="EMBL" id="CAL1288712.1"/>
    </source>
</evidence>
<feature type="transmembrane region" description="Helical" evidence="1">
    <location>
        <begin position="12"/>
        <end position="33"/>
    </location>
</feature>
<name>A0AAV2AXP5_9ARAC</name>
<dbReference type="GO" id="GO:0006874">
    <property type="term" value="P:intracellular calcium ion homeostasis"/>
    <property type="evidence" value="ECO:0007669"/>
    <property type="project" value="TreeGrafter"/>
</dbReference>
<keyword evidence="1" id="KW-0812">Transmembrane</keyword>
<dbReference type="PANTHER" id="PTHR13568">
    <property type="entry name" value="FAM11A, B PROTEIN"/>
    <property type="match status" value="1"/>
</dbReference>
<dbReference type="Pfam" id="PF10269">
    <property type="entry name" value="Tmemb_185A"/>
    <property type="match status" value="1"/>
</dbReference>
<dbReference type="CDD" id="cd22816">
    <property type="entry name" value="TMEM203"/>
    <property type="match status" value="1"/>
</dbReference>
<evidence type="ECO:0000313" key="3">
    <source>
        <dbReference type="Proteomes" id="UP001497382"/>
    </source>
</evidence>
<dbReference type="GO" id="GO:0005783">
    <property type="term" value="C:endoplasmic reticulum"/>
    <property type="evidence" value="ECO:0007669"/>
    <property type="project" value="TreeGrafter"/>
</dbReference>
<sequence length="134" mass="15514">MIFSLKELVKWLGLTIIEILLNLIAVTVFSVMATLKLENYISMSWWSTFVPLFICDGLNAYFCVIVFIRQYLEGMYKAAALRSSWSFIQLLLVFLFKLLLCLKLEGQKNLVYSEVVSPLFILLMLIMIRACQLN</sequence>
<keyword evidence="3" id="KW-1185">Reference proteome</keyword>
<dbReference type="InterPro" id="IPR019396">
    <property type="entry name" value="TM_Fragile-X-F-assoc"/>
</dbReference>
<feature type="transmembrane region" description="Helical" evidence="1">
    <location>
        <begin position="45"/>
        <end position="68"/>
    </location>
</feature>
<evidence type="ECO:0008006" key="4">
    <source>
        <dbReference type="Google" id="ProtNLM"/>
    </source>
</evidence>
<organism evidence="2 3">
    <name type="scientific">Larinioides sclopetarius</name>
    <dbReference type="NCBI Taxonomy" id="280406"/>
    <lineage>
        <taxon>Eukaryota</taxon>
        <taxon>Metazoa</taxon>
        <taxon>Ecdysozoa</taxon>
        <taxon>Arthropoda</taxon>
        <taxon>Chelicerata</taxon>
        <taxon>Arachnida</taxon>
        <taxon>Araneae</taxon>
        <taxon>Araneomorphae</taxon>
        <taxon>Entelegynae</taxon>
        <taxon>Araneoidea</taxon>
        <taxon>Araneidae</taxon>
        <taxon>Larinioides</taxon>
    </lineage>
</organism>
<comment type="caution">
    <text evidence="2">The sequence shown here is derived from an EMBL/GenBank/DDBJ whole genome shotgun (WGS) entry which is preliminary data.</text>
</comment>
<dbReference type="Proteomes" id="UP001497382">
    <property type="component" value="Unassembled WGS sequence"/>
</dbReference>
<dbReference type="EMBL" id="CAXIEN010000236">
    <property type="protein sequence ID" value="CAL1288712.1"/>
    <property type="molecule type" value="Genomic_DNA"/>
</dbReference>
<evidence type="ECO:0000256" key="1">
    <source>
        <dbReference type="SAM" id="Phobius"/>
    </source>
</evidence>
<dbReference type="AlphaFoldDB" id="A0AAV2AXP5"/>